<dbReference type="GO" id="GO:0006950">
    <property type="term" value="P:response to stress"/>
    <property type="evidence" value="ECO:0007669"/>
    <property type="project" value="TreeGrafter"/>
</dbReference>
<dbReference type="Gene3D" id="1.10.10.10">
    <property type="entry name" value="Winged helix-like DNA-binding domain superfamily/Winged helix DNA-binding domain"/>
    <property type="match status" value="1"/>
</dbReference>
<dbReference type="InterPro" id="IPR039422">
    <property type="entry name" value="MarR/SlyA-like"/>
</dbReference>
<reference evidence="2 3" key="1">
    <citation type="submission" date="2018-04" db="EMBL/GenBank/DDBJ databases">
        <title>Genomic Encyclopedia of Type Strains, Phase IV (KMG-IV): sequencing the most valuable type-strain genomes for metagenomic binning, comparative biology and taxonomic classification.</title>
        <authorList>
            <person name="Goeker M."/>
        </authorList>
    </citation>
    <scope>NUCLEOTIDE SEQUENCE [LARGE SCALE GENOMIC DNA]</scope>
    <source>
        <strain evidence="2 3">DSM 10065</strain>
    </source>
</reference>
<dbReference type="SMART" id="SM00347">
    <property type="entry name" value="HTH_MARR"/>
    <property type="match status" value="1"/>
</dbReference>
<dbReference type="GO" id="GO:0003700">
    <property type="term" value="F:DNA-binding transcription factor activity"/>
    <property type="evidence" value="ECO:0007669"/>
    <property type="project" value="InterPro"/>
</dbReference>
<dbReference type="PROSITE" id="PS50995">
    <property type="entry name" value="HTH_MARR_2"/>
    <property type="match status" value="1"/>
</dbReference>
<keyword evidence="3" id="KW-1185">Reference proteome</keyword>
<organism evidence="2 3">
    <name type="scientific">Pusillimonas noertemannii</name>
    <dbReference type="NCBI Taxonomy" id="305977"/>
    <lineage>
        <taxon>Bacteria</taxon>
        <taxon>Pseudomonadati</taxon>
        <taxon>Pseudomonadota</taxon>
        <taxon>Betaproteobacteria</taxon>
        <taxon>Burkholderiales</taxon>
        <taxon>Alcaligenaceae</taxon>
        <taxon>Pusillimonas</taxon>
    </lineage>
</organism>
<dbReference type="EMBL" id="QEKO01000009">
    <property type="protein sequence ID" value="PVY60427.1"/>
    <property type="molecule type" value="Genomic_DNA"/>
</dbReference>
<dbReference type="InterPro" id="IPR036390">
    <property type="entry name" value="WH_DNA-bd_sf"/>
</dbReference>
<dbReference type="PANTHER" id="PTHR33164:SF95">
    <property type="entry name" value="TRANSCRIPTIONAL REGULATOR"/>
    <property type="match status" value="1"/>
</dbReference>
<evidence type="ECO:0000313" key="3">
    <source>
        <dbReference type="Proteomes" id="UP000246145"/>
    </source>
</evidence>
<protein>
    <submittedName>
        <fullName evidence="2">MarR family transcriptional regulator</fullName>
    </submittedName>
</protein>
<name>A0A2U1CHN9_9BURK</name>
<feature type="domain" description="HTH marR-type" evidence="1">
    <location>
        <begin position="37"/>
        <end position="166"/>
    </location>
</feature>
<dbReference type="Pfam" id="PF01047">
    <property type="entry name" value="MarR"/>
    <property type="match status" value="1"/>
</dbReference>
<dbReference type="Proteomes" id="UP000246145">
    <property type="component" value="Unassembled WGS sequence"/>
</dbReference>
<dbReference type="PANTHER" id="PTHR33164">
    <property type="entry name" value="TRANSCRIPTIONAL REGULATOR, MARR FAMILY"/>
    <property type="match status" value="1"/>
</dbReference>
<proteinExistence type="predicted"/>
<dbReference type="AlphaFoldDB" id="A0A2U1CHN9"/>
<dbReference type="STRING" id="1231391.GCA_000308195_00182"/>
<accession>A0A2U1CHN9</accession>
<comment type="caution">
    <text evidence="2">The sequence shown here is derived from an EMBL/GenBank/DDBJ whole genome shotgun (WGS) entry which is preliminary data.</text>
</comment>
<dbReference type="SUPFAM" id="SSF46785">
    <property type="entry name" value="Winged helix' DNA-binding domain"/>
    <property type="match status" value="1"/>
</dbReference>
<evidence type="ECO:0000259" key="1">
    <source>
        <dbReference type="PROSITE" id="PS50995"/>
    </source>
</evidence>
<dbReference type="InterPro" id="IPR000835">
    <property type="entry name" value="HTH_MarR-typ"/>
</dbReference>
<evidence type="ECO:0000313" key="2">
    <source>
        <dbReference type="EMBL" id="PVY60427.1"/>
    </source>
</evidence>
<dbReference type="InterPro" id="IPR036388">
    <property type="entry name" value="WH-like_DNA-bd_sf"/>
</dbReference>
<sequence>MSILTKKIAYQHFSMKLGLTLKYMKTDPAAIEFNRLPGNFARRLHQISVAIFLQETEPFGITPVQFAALQSVLANPDIDQRTLAGAIGQDASTTTGVVNRLEGRGLLQRRPSPTDRRAFCLTITEQGRELLQAATPAVLRSQELLLEPLPEHERAEFMRLIAVLVNGNNSLSRAPRKTPRAG</sequence>
<gene>
    <name evidence="2" type="ORF">C7440_3673</name>
</gene>